<reference evidence="2 3" key="1">
    <citation type="journal article" date="2018" name="Evol. Lett.">
        <title>Horizontal gene cluster transfer increased hallucinogenic mushroom diversity.</title>
        <authorList>
            <person name="Reynolds H.T."/>
            <person name="Vijayakumar V."/>
            <person name="Gluck-Thaler E."/>
            <person name="Korotkin H.B."/>
            <person name="Matheny P.B."/>
            <person name="Slot J.C."/>
        </authorList>
    </citation>
    <scope>NUCLEOTIDE SEQUENCE [LARGE SCALE GENOMIC DNA]</scope>
    <source>
        <strain evidence="2 3">SRW20</strain>
    </source>
</reference>
<keyword evidence="3" id="KW-1185">Reference proteome</keyword>
<dbReference type="InParanoid" id="A0A409WW57"/>
<name>A0A409WW57_9AGAR</name>
<feature type="coiled-coil region" evidence="1">
    <location>
        <begin position="32"/>
        <end position="83"/>
    </location>
</feature>
<sequence>MAGGSPANALLEAFRKRQKDSYNEAVKIDNFIKALQLEISDLKRKNAILQDIEQKYASLERQVADLKQSSAALKDENASLKGQLPRQRELDVKREGFGNIVG</sequence>
<dbReference type="AlphaFoldDB" id="A0A409WW57"/>
<evidence type="ECO:0000313" key="3">
    <source>
        <dbReference type="Proteomes" id="UP000284706"/>
    </source>
</evidence>
<keyword evidence="1" id="KW-0175">Coiled coil</keyword>
<dbReference type="EMBL" id="NHYE01004705">
    <property type="protein sequence ID" value="PPQ82764.1"/>
    <property type="molecule type" value="Genomic_DNA"/>
</dbReference>
<organism evidence="2 3">
    <name type="scientific">Gymnopilus dilepis</name>
    <dbReference type="NCBI Taxonomy" id="231916"/>
    <lineage>
        <taxon>Eukaryota</taxon>
        <taxon>Fungi</taxon>
        <taxon>Dikarya</taxon>
        <taxon>Basidiomycota</taxon>
        <taxon>Agaricomycotina</taxon>
        <taxon>Agaricomycetes</taxon>
        <taxon>Agaricomycetidae</taxon>
        <taxon>Agaricales</taxon>
        <taxon>Agaricineae</taxon>
        <taxon>Hymenogastraceae</taxon>
        <taxon>Gymnopilus</taxon>
    </lineage>
</organism>
<evidence type="ECO:0000313" key="2">
    <source>
        <dbReference type="EMBL" id="PPQ82764.1"/>
    </source>
</evidence>
<comment type="caution">
    <text evidence="2">The sequence shown here is derived from an EMBL/GenBank/DDBJ whole genome shotgun (WGS) entry which is preliminary data.</text>
</comment>
<proteinExistence type="predicted"/>
<accession>A0A409WW57</accession>
<protein>
    <submittedName>
        <fullName evidence="2">Uncharacterized protein</fullName>
    </submittedName>
</protein>
<evidence type="ECO:0000256" key="1">
    <source>
        <dbReference type="SAM" id="Coils"/>
    </source>
</evidence>
<dbReference type="Proteomes" id="UP000284706">
    <property type="component" value="Unassembled WGS sequence"/>
</dbReference>
<gene>
    <name evidence="2" type="ORF">CVT26_000168</name>
</gene>